<dbReference type="RefSeq" id="WP_042215861.1">
    <property type="nucleotide sequence ID" value="NZ_BBLU01000014.1"/>
</dbReference>
<dbReference type="PANTHER" id="PTHR30294:SF29">
    <property type="entry name" value="MULTIDRUG ABC TRANSPORTER PERMEASE YBHS-RELATED"/>
    <property type="match status" value="1"/>
</dbReference>
<dbReference type="AlphaFoldDB" id="A0A1H7ANL2"/>
<dbReference type="STRING" id="1043493.SAMN05421637_2508"/>
<dbReference type="Proteomes" id="UP000183315">
    <property type="component" value="Unassembled WGS sequence"/>
</dbReference>
<evidence type="ECO:0000256" key="3">
    <source>
        <dbReference type="ARBA" id="ARBA00022448"/>
    </source>
</evidence>
<feature type="transmembrane region" description="Helical" evidence="8">
    <location>
        <begin position="188"/>
        <end position="210"/>
    </location>
</feature>
<keyword evidence="7 8" id="KW-0472">Membrane</keyword>
<organism evidence="10 11">
    <name type="scientific">Demequina mangrovi</name>
    <dbReference type="NCBI Taxonomy" id="1043493"/>
    <lineage>
        <taxon>Bacteria</taxon>
        <taxon>Bacillati</taxon>
        <taxon>Actinomycetota</taxon>
        <taxon>Actinomycetes</taxon>
        <taxon>Micrococcales</taxon>
        <taxon>Demequinaceae</taxon>
        <taxon>Demequina</taxon>
    </lineage>
</organism>
<dbReference type="InterPro" id="IPR013525">
    <property type="entry name" value="ABC2_TM"/>
</dbReference>
<name>A0A1H7ANL2_9MICO</name>
<keyword evidence="11" id="KW-1185">Reference proteome</keyword>
<evidence type="ECO:0000256" key="5">
    <source>
        <dbReference type="ARBA" id="ARBA00022692"/>
    </source>
</evidence>
<dbReference type="GO" id="GO:0140359">
    <property type="term" value="F:ABC-type transporter activity"/>
    <property type="evidence" value="ECO:0007669"/>
    <property type="project" value="InterPro"/>
</dbReference>
<evidence type="ECO:0000256" key="6">
    <source>
        <dbReference type="ARBA" id="ARBA00022989"/>
    </source>
</evidence>
<keyword evidence="6 8" id="KW-1133">Transmembrane helix</keyword>
<evidence type="ECO:0000313" key="11">
    <source>
        <dbReference type="Proteomes" id="UP000183315"/>
    </source>
</evidence>
<dbReference type="InterPro" id="IPR047817">
    <property type="entry name" value="ABC2_TM_bact-type"/>
</dbReference>
<dbReference type="PANTHER" id="PTHR30294">
    <property type="entry name" value="MEMBRANE COMPONENT OF ABC TRANSPORTER YHHJ-RELATED"/>
    <property type="match status" value="1"/>
</dbReference>
<dbReference type="PROSITE" id="PS51012">
    <property type="entry name" value="ABC_TM2"/>
    <property type="match status" value="1"/>
</dbReference>
<evidence type="ECO:0000313" key="10">
    <source>
        <dbReference type="EMBL" id="SEJ63662.1"/>
    </source>
</evidence>
<keyword evidence="3" id="KW-0813">Transport</keyword>
<keyword evidence="5 8" id="KW-0812">Transmembrane</keyword>
<dbReference type="EMBL" id="FNZI01000006">
    <property type="protein sequence ID" value="SEJ63662.1"/>
    <property type="molecule type" value="Genomic_DNA"/>
</dbReference>
<feature type="domain" description="ABC transmembrane type-2" evidence="9">
    <location>
        <begin position="88"/>
        <end position="331"/>
    </location>
</feature>
<comment type="similarity">
    <text evidence="2">Belongs to the ABC-2 integral membrane protein family.</text>
</comment>
<feature type="transmembrane region" description="Helical" evidence="8">
    <location>
        <begin position="249"/>
        <end position="268"/>
    </location>
</feature>
<feature type="transmembrane region" description="Helical" evidence="8">
    <location>
        <begin position="216"/>
        <end position="242"/>
    </location>
</feature>
<evidence type="ECO:0000259" key="9">
    <source>
        <dbReference type="PROSITE" id="PS51012"/>
    </source>
</evidence>
<reference evidence="11" key="1">
    <citation type="submission" date="2016-10" db="EMBL/GenBank/DDBJ databases">
        <authorList>
            <person name="Varghese N."/>
        </authorList>
    </citation>
    <scope>NUCLEOTIDE SEQUENCE [LARGE SCALE GENOMIC DNA]</scope>
    <source>
        <strain evidence="11">DSM 24868</strain>
    </source>
</reference>
<dbReference type="InterPro" id="IPR051449">
    <property type="entry name" value="ABC-2_transporter_component"/>
</dbReference>
<gene>
    <name evidence="10" type="ORF">SAMN05421637_2508</name>
</gene>
<evidence type="ECO:0000256" key="2">
    <source>
        <dbReference type="ARBA" id="ARBA00007783"/>
    </source>
</evidence>
<accession>A0A1H7ANL2</accession>
<evidence type="ECO:0000256" key="1">
    <source>
        <dbReference type="ARBA" id="ARBA00004651"/>
    </source>
</evidence>
<evidence type="ECO:0000256" key="4">
    <source>
        <dbReference type="ARBA" id="ARBA00022475"/>
    </source>
</evidence>
<keyword evidence="4" id="KW-1003">Cell membrane</keyword>
<sequence length="345" mass="37134">MKAMILKEFRELRRDKRTMAMLIVLPIVLLTIFGYAANFTVDTIPTRVIGPGAEQAAANAPELFDIGEVDAEATTDDALAWMTDNATEVVIDTTTQPPTAYVDGASLFTAQSASAAFGRMGDQVEVDILFNPDLETSWVMVPALIGLILTFIGTIITSIGLVKERQSGTLEQLAVMPLKPADVIIGKIAPYFLLASFDMLVVTFLGVWIFDVPFNGSPWLFAIGAGIFLFVVLGIGVLISTVSQTQAQAIQLAIMLLLPQILLSGFIFPLDAMPTAIAAIGRCLPLTYFVEIAQGIFLRGAGLDALWVPYAVLTGMALLVFTAAVLRFRRDLAPSAHHRAKSKAA</sequence>
<proteinExistence type="inferred from homology"/>
<dbReference type="Pfam" id="PF12698">
    <property type="entry name" value="ABC2_membrane_3"/>
    <property type="match status" value="1"/>
</dbReference>
<protein>
    <submittedName>
        <fullName evidence="10">ABC-2 type transport system permease protein</fullName>
    </submittedName>
</protein>
<evidence type="ECO:0000256" key="7">
    <source>
        <dbReference type="ARBA" id="ARBA00023136"/>
    </source>
</evidence>
<feature type="transmembrane region" description="Helical" evidence="8">
    <location>
        <begin position="139"/>
        <end position="162"/>
    </location>
</feature>
<feature type="transmembrane region" description="Helical" evidence="8">
    <location>
        <begin position="20"/>
        <end position="37"/>
    </location>
</feature>
<evidence type="ECO:0000256" key="8">
    <source>
        <dbReference type="SAM" id="Phobius"/>
    </source>
</evidence>
<feature type="transmembrane region" description="Helical" evidence="8">
    <location>
        <begin position="307"/>
        <end position="326"/>
    </location>
</feature>
<dbReference type="OrthoDB" id="9776218at2"/>
<dbReference type="GO" id="GO:0005886">
    <property type="term" value="C:plasma membrane"/>
    <property type="evidence" value="ECO:0007669"/>
    <property type="project" value="UniProtKB-SubCell"/>
</dbReference>
<comment type="subcellular location">
    <subcellularLocation>
        <location evidence="1">Cell membrane</location>
        <topology evidence="1">Multi-pass membrane protein</topology>
    </subcellularLocation>
</comment>
<dbReference type="eggNOG" id="COG0842">
    <property type="taxonomic scope" value="Bacteria"/>
</dbReference>